<keyword evidence="9" id="KW-1040">Host Golgi apparatus</keyword>
<keyword evidence="10" id="KW-0946">Virion</keyword>
<evidence type="ECO:0000256" key="11">
    <source>
        <dbReference type="ARBA" id="ARBA00022870"/>
    </source>
</evidence>
<dbReference type="GO" id="GO:0019062">
    <property type="term" value="P:virion attachment to host cell"/>
    <property type="evidence" value="ECO:0007669"/>
    <property type="project" value="UniProtKB-KW"/>
</dbReference>
<organism evidence="22">
    <name type="scientific">Udune virus</name>
    <dbReference type="NCBI Taxonomy" id="2800946"/>
    <lineage>
        <taxon>Viruses</taxon>
        <taxon>Riboviria</taxon>
        <taxon>Orthornavirae</taxon>
        <taxon>Negarnaviricota</taxon>
        <taxon>Polyploviricotina</taxon>
        <taxon>Bunyaviricetes</taxon>
        <taxon>Elliovirales</taxon>
        <taxon>Peribunyaviridae</taxon>
        <taxon>Gryffinivirus</taxon>
        <taxon>Gryffinivirus alamedaense</taxon>
    </lineage>
</organism>
<dbReference type="Pfam" id="PF03563">
    <property type="entry name" value="Bunya_G2"/>
    <property type="match status" value="1"/>
</dbReference>
<evidence type="ECO:0000256" key="2">
    <source>
        <dbReference type="ARBA" id="ARBA00004252"/>
    </source>
</evidence>
<evidence type="ECO:0000256" key="3">
    <source>
        <dbReference type="ARBA" id="ARBA00004625"/>
    </source>
</evidence>
<feature type="domain" description="Bunyavirus glycoprotein G1" evidence="20">
    <location>
        <begin position="1219"/>
        <end position="1369"/>
    </location>
</feature>
<keyword evidence="8" id="KW-1161">Viral attachment to host cell</keyword>
<dbReference type="GO" id="GO:0044423">
    <property type="term" value="C:virion component"/>
    <property type="evidence" value="ECO:0007669"/>
    <property type="project" value="UniProtKB-KW"/>
</dbReference>
<comment type="subcellular location">
    <subcellularLocation>
        <location evidence="2">Host Golgi apparatus membrane</location>
        <topology evidence="2">Multi-pass membrane protein</topology>
    </subcellularLocation>
    <subcellularLocation>
        <location evidence="3">Host endoplasmic reticulum membrane</location>
    </subcellularLocation>
    <subcellularLocation>
        <location evidence="1">Virion membrane</location>
    </subcellularLocation>
</comment>
<keyword evidence="16" id="KW-1160">Virus entry into host cell</keyword>
<evidence type="ECO:0000256" key="6">
    <source>
        <dbReference type="ARBA" id="ARBA00022692"/>
    </source>
</evidence>
<feature type="transmembrane region" description="Helical" evidence="19">
    <location>
        <begin position="455"/>
        <end position="475"/>
    </location>
</feature>
<reference evidence="22" key="1">
    <citation type="journal article" date="2020" name="bioRxiv">
        <title>Single mosquito metatranscriptomics identifies vectors, emerging pathogens and reservoirs in one assay.</title>
        <authorList>
            <person name="Batson J."/>
            <person name="Dudas G."/>
            <person name="Haas-Stapleton E."/>
            <person name="Kistler A.L."/>
            <person name="Li L.M."/>
            <person name="Logan P."/>
            <person name="Ratnasiri K."/>
            <person name="Retallack H."/>
        </authorList>
    </citation>
    <scope>NUCLEOTIDE SEQUENCE</scope>
    <source>
        <strain evidence="22">CMS001_040_ALCO</strain>
    </source>
</reference>
<keyword evidence="5" id="KW-0945">Host-virus interaction</keyword>
<evidence type="ECO:0000256" key="7">
    <source>
        <dbReference type="ARBA" id="ARBA00022729"/>
    </source>
</evidence>
<feature type="compositionally biased region" description="Polar residues" evidence="18">
    <location>
        <begin position="723"/>
        <end position="732"/>
    </location>
</feature>
<evidence type="ECO:0000256" key="10">
    <source>
        <dbReference type="ARBA" id="ARBA00022844"/>
    </source>
</evidence>
<feature type="compositionally biased region" description="Basic and acidic residues" evidence="18">
    <location>
        <begin position="709"/>
        <end position="718"/>
    </location>
</feature>
<evidence type="ECO:0000256" key="12">
    <source>
        <dbReference type="ARBA" id="ARBA00022989"/>
    </source>
</evidence>
<sequence length="1433" mass="163126">MWKLLLLLIIALIGVDAKSARRHCLANIDASETYLTRHAISDACITDDISRIHVYQDVENFYPNKTTVYRTTIRRKFFQKDWQSCKPELNEQGPLSILRINPDATMHIEQHACSSSCNIQLDKSEGTIILESPTSNFYEIDGKQTIRGWFKFKQVVELSSTCDQITIKCGQQLQILKVCFNENFSCMKMFRQYWLPEKFGRAFCQNIELIILMSIIIISFIIVKILLKTYLVFLLFPFYYPMCYVLSLFQSKICASCKICGQTYHPFTKCSLTCACGATFMSTQELWQHRKTLSCPGPKISVKAIKMCKSQSINFTMVIMLCVMLSSLISPVKAYDLEELQPWLKKEKMIQKTHLLYYDSALSLLITIFSMLVVSSFFVLKKIFQKSYPKCKMCMCYHKRDLSCNWCICGRSTIVSDSEIKLKSNVMTLAHVGDDRCIQSYTALKYQRFAMAKGLIIMILALAITVSPAFANPYAQCAANQKTPEQTYPYYLAKCEIPSITLDANDITLLKDLTKFDNDRFCEIESKLAKMACDTTTREKFRIELYKIMNSVEEIILNTSMCAQMNLTICAAFYNEKTNFTCRFIRQQDRETLEKNLDFAMQLLLAGFGGQIKYHPELTEKPVEEVFTKFFRKLPYNARYPKIYNFKKAAIQIRQLKLLLDMNKNTDILYITTTGGYISTNLDKTTTNYTCEVITTKPRQQTPPNPVKETPKPEKPTAEPEGQGQSMTTPFSHEQEERNMTMPSGSKPGILQKSDDGMDEIRYDQDEDEGMFDILVPSDDGFLTKTGFGHASNRKVAQCVVTGSYKCKKKKNKGITETLAVCNGAGLYKQPYSFHSCKSIDIGCFCYNKECTQEQPEIDPTEYVECESAGSATIIKTPKMLVHDNILEYTKQLQHETIDDLTIHAFKKTAYSPKIKPSYTPVTIQGQETAEGMMNSYITGIIPAIEGKSTGFRIYAPNTRNELMNVILTVSKARTKAEYRSLYTTGPTRTINVKYAELCTGRCPKTIPKAGKGYLTFSKESTSQWGCEAYGCLAIGEGCVYGSCMDVIDNEFEIYKKKYETKKEVEVCVIMSEESYCKEVNIDEPIETEKLELAFQTQEIDELPELIAIRKGKIYTGEIADLGAFGSGCGSIQKIRHLTFGTGTPEWSYFCHAATNKDIVIRKCAINNYQACQHLTKRDDLSMSHFRLETKKNAPEESISELLDAKDIKQFYNESYYWGNIDIEKNMHSIGFINFKLMLGDVNYKTYKEKVSFDMTGSCAGCIDCAEDISCDIEITSEYEASCKIHAADCVPYTERILVKPGITQHGLKFKCISNNTKIHLEICDQLFGPKVTIVQPARIDIDSDGQTAYIVQKNEECATWLCKVMKEGTFGIGALLNPFASIKSFFSWIGMIILFILTGLFVYFVGIPMTKKFVDFLKKKEIEYQRLRAKNE</sequence>
<keyword evidence="15" id="KW-1038">Host endoplasmic reticulum</keyword>
<feature type="transmembrane region" description="Helical" evidence="19">
    <location>
        <begin position="1386"/>
        <end position="1411"/>
    </location>
</feature>
<feature type="transmembrane region" description="Helical" evidence="19">
    <location>
        <begin position="355"/>
        <end position="380"/>
    </location>
</feature>
<evidence type="ECO:0000256" key="5">
    <source>
        <dbReference type="ARBA" id="ARBA00022581"/>
    </source>
</evidence>
<feature type="domain" description="Bunyavirus glycoprotein G1" evidence="20">
    <location>
        <begin position="797"/>
        <end position="1182"/>
    </location>
</feature>
<keyword evidence="6 19" id="KW-0812">Transmembrane</keyword>
<feature type="transmembrane region" description="Helical" evidence="19">
    <location>
        <begin position="313"/>
        <end position="335"/>
    </location>
</feature>
<evidence type="ECO:0000256" key="14">
    <source>
        <dbReference type="ARBA" id="ARBA00023180"/>
    </source>
</evidence>
<dbReference type="Pfam" id="PF03557">
    <property type="entry name" value="Bunya_G1"/>
    <property type="match status" value="2"/>
</dbReference>
<evidence type="ECO:0000256" key="15">
    <source>
        <dbReference type="ARBA" id="ARBA00023184"/>
    </source>
</evidence>
<evidence type="ECO:0000256" key="16">
    <source>
        <dbReference type="ARBA" id="ARBA00023296"/>
    </source>
</evidence>
<evidence type="ECO:0000313" key="22">
    <source>
        <dbReference type="EMBL" id="QRW41714.1"/>
    </source>
</evidence>
<evidence type="ECO:0000256" key="19">
    <source>
        <dbReference type="SAM" id="Phobius"/>
    </source>
</evidence>
<dbReference type="InterPro" id="IPR005167">
    <property type="entry name" value="Bunya_G1"/>
</dbReference>
<name>A0A894KKL5_9VIRU</name>
<keyword evidence="13 19" id="KW-0472">Membrane</keyword>
<accession>A0A894KKL5</accession>
<dbReference type="EMBL" id="MW434618">
    <property type="protein sequence ID" value="QRW41714.1"/>
    <property type="molecule type" value="Genomic_RNA"/>
</dbReference>
<dbReference type="NCBIfam" id="TIGR04210">
    <property type="entry name" value="bunya_NSm"/>
    <property type="match status" value="1"/>
</dbReference>
<dbReference type="GO" id="GO:0046718">
    <property type="term" value="P:symbiont entry into host cell"/>
    <property type="evidence" value="ECO:0007669"/>
    <property type="project" value="UniProtKB-KW"/>
</dbReference>
<protein>
    <recommendedName>
        <fullName evidence="4">Envelopment polyprotein</fullName>
    </recommendedName>
    <alternativeName>
        <fullName evidence="17">M polyprotein</fullName>
    </alternativeName>
</protein>
<keyword evidence="11" id="KW-1043">Host membrane</keyword>
<proteinExistence type="predicted"/>
<keyword evidence="12 19" id="KW-1133">Transmembrane helix</keyword>
<evidence type="ECO:0000256" key="18">
    <source>
        <dbReference type="SAM" id="MobiDB-lite"/>
    </source>
</evidence>
<evidence type="ECO:0000256" key="17">
    <source>
        <dbReference type="ARBA" id="ARBA00031199"/>
    </source>
</evidence>
<dbReference type="InterPro" id="IPR005168">
    <property type="entry name" value="Bunya_G2"/>
</dbReference>
<keyword evidence="14" id="KW-0325">Glycoprotein</keyword>
<evidence type="ECO:0000256" key="8">
    <source>
        <dbReference type="ARBA" id="ARBA00022804"/>
    </source>
</evidence>
<dbReference type="GO" id="GO:0044003">
    <property type="term" value="P:symbiont-mediated perturbation of host process"/>
    <property type="evidence" value="ECO:0007669"/>
    <property type="project" value="InterPro"/>
</dbReference>
<feature type="transmembrane region" description="Helical" evidence="19">
    <location>
        <begin position="209"/>
        <end position="227"/>
    </location>
</feature>
<evidence type="ECO:0000256" key="9">
    <source>
        <dbReference type="ARBA" id="ARBA00022812"/>
    </source>
</evidence>
<dbReference type="GO" id="GO:0044178">
    <property type="term" value="C:host cell Golgi membrane"/>
    <property type="evidence" value="ECO:0007669"/>
    <property type="project" value="UniProtKB-SubCell"/>
</dbReference>
<feature type="region of interest" description="Disordered" evidence="18">
    <location>
        <begin position="695"/>
        <end position="757"/>
    </location>
</feature>
<keyword evidence="7" id="KW-0732">Signal</keyword>
<dbReference type="InterPro" id="IPR026400">
    <property type="entry name" value="Bunya_nonstruc_pro_NSm"/>
</dbReference>
<evidence type="ECO:0000259" key="20">
    <source>
        <dbReference type="Pfam" id="PF03557"/>
    </source>
</evidence>
<evidence type="ECO:0000256" key="13">
    <source>
        <dbReference type="ARBA" id="ARBA00023136"/>
    </source>
</evidence>
<evidence type="ECO:0000256" key="1">
    <source>
        <dbReference type="ARBA" id="ARBA00004182"/>
    </source>
</evidence>
<evidence type="ECO:0000259" key="21">
    <source>
        <dbReference type="Pfam" id="PF03563"/>
    </source>
</evidence>
<evidence type="ECO:0000256" key="4">
    <source>
        <dbReference type="ARBA" id="ARBA00015294"/>
    </source>
</evidence>
<feature type="domain" description="Bunyavirus glycoprotein G2" evidence="21">
    <location>
        <begin position="24"/>
        <end position="304"/>
    </location>
</feature>